<protein>
    <submittedName>
        <fullName evidence="1">Uncharacterized protein</fullName>
    </submittedName>
</protein>
<reference evidence="1" key="1">
    <citation type="journal article" date="2023" name="G3 (Bethesda)">
        <title>Whole genome assembly and annotation of the endangered Caribbean coral Acropora cervicornis.</title>
        <authorList>
            <person name="Selwyn J.D."/>
            <person name="Vollmer S.V."/>
        </authorList>
    </citation>
    <scope>NUCLEOTIDE SEQUENCE</scope>
    <source>
        <strain evidence="1">K2</strain>
    </source>
</reference>
<accession>A0AAD9UZI2</accession>
<organism evidence="1 2">
    <name type="scientific">Acropora cervicornis</name>
    <name type="common">Staghorn coral</name>
    <dbReference type="NCBI Taxonomy" id="6130"/>
    <lineage>
        <taxon>Eukaryota</taxon>
        <taxon>Metazoa</taxon>
        <taxon>Cnidaria</taxon>
        <taxon>Anthozoa</taxon>
        <taxon>Hexacorallia</taxon>
        <taxon>Scleractinia</taxon>
        <taxon>Astrocoeniina</taxon>
        <taxon>Acroporidae</taxon>
        <taxon>Acropora</taxon>
    </lineage>
</organism>
<evidence type="ECO:0000313" key="1">
    <source>
        <dbReference type="EMBL" id="KAK2555693.1"/>
    </source>
</evidence>
<name>A0AAD9UZI2_ACRCE</name>
<dbReference type="AlphaFoldDB" id="A0AAD9UZI2"/>
<gene>
    <name evidence="1" type="ORF">P5673_022724</name>
</gene>
<reference evidence="1" key="2">
    <citation type="journal article" date="2023" name="Science">
        <title>Genomic signatures of disease resistance in endangered staghorn corals.</title>
        <authorList>
            <person name="Vollmer S.V."/>
            <person name="Selwyn J.D."/>
            <person name="Despard B.A."/>
            <person name="Roesel C.L."/>
        </authorList>
    </citation>
    <scope>NUCLEOTIDE SEQUENCE</scope>
    <source>
        <strain evidence="1">K2</strain>
    </source>
</reference>
<keyword evidence="2" id="KW-1185">Reference proteome</keyword>
<comment type="caution">
    <text evidence="1">The sequence shown here is derived from an EMBL/GenBank/DDBJ whole genome shotgun (WGS) entry which is preliminary data.</text>
</comment>
<dbReference type="Proteomes" id="UP001249851">
    <property type="component" value="Unassembled WGS sequence"/>
</dbReference>
<sequence>MRSQQFRSLPLTNSNGIDDVSISRARLNVLDICSEKTDVTFLEIVTLAGGFPRTKLIKR</sequence>
<dbReference type="EMBL" id="JARQWQ010000061">
    <property type="protein sequence ID" value="KAK2555693.1"/>
    <property type="molecule type" value="Genomic_DNA"/>
</dbReference>
<proteinExistence type="predicted"/>
<evidence type="ECO:0000313" key="2">
    <source>
        <dbReference type="Proteomes" id="UP001249851"/>
    </source>
</evidence>